<feature type="region of interest" description="Disordered" evidence="1">
    <location>
        <begin position="102"/>
        <end position="158"/>
    </location>
</feature>
<gene>
    <name evidence="2" type="ORF">GpartN1_g7417.t1</name>
</gene>
<feature type="compositionally biased region" description="Basic residues" evidence="1">
    <location>
        <begin position="147"/>
        <end position="158"/>
    </location>
</feature>
<protein>
    <submittedName>
        <fullName evidence="2">Uncharacterized protein</fullName>
    </submittedName>
</protein>
<sequence>MKVVQAKKPKVQYCSYSGVVPFRTNCPYTLLPLSYSPVSWSRELLDPRKRKQFMDFCLFTHLLHRLSTTGTIPQCIYDPTDEIKLDSALFELNQYSLYQKSSLVQSKEEKYEETSPNVELQESETSPEYSEESSRTDSRGDSSLRRTSGRKRTRTFED</sequence>
<dbReference type="OrthoDB" id="10321154at2759"/>
<dbReference type="EMBL" id="BQMJ01000072">
    <property type="protein sequence ID" value="GJQ15626.1"/>
    <property type="molecule type" value="Genomic_DNA"/>
</dbReference>
<evidence type="ECO:0000256" key="1">
    <source>
        <dbReference type="SAM" id="MobiDB-lite"/>
    </source>
</evidence>
<organism evidence="2 3">
    <name type="scientific">Galdieria partita</name>
    <dbReference type="NCBI Taxonomy" id="83374"/>
    <lineage>
        <taxon>Eukaryota</taxon>
        <taxon>Rhodophyta</taxon>
        <taxon>Bangiophyceae</taxon>
        <taxon>Galdieriales</taxon>
        <taxon>Galdieriaceae</taxon>
        <taxon>Galdieria</taxon>
    </lineage>
</organism>
<accession>A0A9C7UU47</accession>
<feature type="compositionally biased region" description="Basic and acidic residues" evidence="1">
    <location>
        <begin position="132"/>
        <end position="144"/>
    </location>
</feature>
<comment type="caution">
    <text evidence="2">The sequence shown here is derived from an EMBL/GenBank/DDBJ whole genome shotgun (WGS) entry which is preliminary data.</text>
</comment>
<reference evidence="2" key="2">
    <citation type="submission" date="2022-01" db="EMBL/GenBank/DDBJ databases">
        <authorList>
            <person name="Hirooka S."/>
            <person name="Miyagishima S.Y."/>
        </authorList>
    </citation>
    <scope>NUCLEOTIDE SEQUENCE</scope>
    <source>
        <strain evidence="2">NBRC 102759</strain>
    </source>
</reference>
<name>A0A9C7UU47_9RHOD</name>
<reference evidence="2" key="1">
    <citation type="journal article" date="2022" name="Proc. Natl. Acad. Sci. U.S.A.">
        <title>Life cycle and functional genomics of the unicellular red alga Galdieria for elucidating algal and plant evolution and industrial use.</title>
        <authorList>
            <person name="Hirooka S."/>
            <person name="Itabashi T."/>
            <person name="Ichinose T.M."/>
            <person name="Onuma R."/>
            <person name="Fujiwara T."/>
            <person name="Yamashita S."/>
            <person name="Jong L.W."/>
            <person name="Tomita R."/>
            <person name="Iwane A.H."/>
            <person name="Miyagishima S.Y."/>
        </authorList>
    </citation>
    <scope>NUCLEOTIDE SEQUENCE</scope>
    <source>
        <strain evidence="2">NBRC 102759</strain>
    </source>
</reference>
<evidence type="ECO:0000313" key="3">
    <source>
        <dbReference type="Proteomes" id="UP001061958"/>
    </source>
</evidence>
<keyword evidence="3" id="KW-1185">Reference proteome</keyword>
<dbReference type="AlphaFoldDB" id="A0A9C7UU47"/>
<evidence type="ECO:0000313" key="2">
    <source>
        <dbReference type="EMBL" id="GJQ15626.1"/>
    </source>
</evidence>
<proteinExistence type="predicted"/>
<dbReference type="Proteomes" id="UP001061958">
    <property type="component" value="Unassembled WGS sequence"/>
</dbReference>